<dbReference type="SUPFAM" id="SSF50090">
    <property type="entry name" value="Electron transport accessory proteins"/>
    <property type="match status" value="1"/>
</dbReference>
<dbReference type="EMBL" id="BJNG01000008">
    <property type="protein sequence ID" value="GEC18719.1"/>
    <property type="molecule type" value="Genomic_DNA"/>
</dbReference>
<comment type="caution">
    <text evidence="2">The sequence shown here is derived from an EMBL/GenBank/DDBJ whole genome shotgun (WGS) entry which is preliminary data.</text>
</comment>
<dbReference type="InterPro" id="IPR042262">
    <property type="entry name" value="CN_hydtase_beta_C"/>
</dbReference>
<evidence type="ECO:0000259" key="1">
    <source>
        <dbReference type="Pfam" id="PF21006"/>
    </source>
</evidence>
<evidence type="ECO:0000313" key="2">
    <source>
        <dbReference type="EMBL" id="GEC18719.1"/>
    </source>
</evidence>
<gene>
    <name evidence="2" type="ORF">PHY01_10020</name>
</gene>
<dbReference type="InterPro" id="IPR023808">
    <property type="entry name" value="Nitrile_Hydratase_acc_put"/>
</dbReference>
<dbReference type="InterPro" id="IPR008990">
    <property type="entry name" value="Elect_transpt_acc-like_dom_sf"/>
</dbReference>
<name>A0A4Y3WLE5_9PSEU</name>
<sequence length="132" mass="14836">MAFRQTATELGDARRRVEELVCTLPGGERSFDHPWEIRAFAMAVAAYHNGQYEWSEFQLSLIDSIKKWENDGGTEPWSYYEHWLEALETVLAGNGALSDAVLDDGMRAVLATPRNAGHHEAHREPVAVDPAR</sequence>
<dbReference type="NCBIfam" id="TIGR03889">
    <property type="entry name" value="nitrile_acc"/>
    <property type="match status" value="1"/>
</dbReference>
<protein>
    <recommendedName>
        <fullName evidence="1">Nitrile hydratase beta subunit-like N-terminal domain-containing protein</fullName>
    </recommendedName>
</protein>
<feature type="domain" description="Nitrile hydratase beta subunit-like N-terminal" evidence="1">
    <location>
        <begin position="28"/>
        <end position="117"/>
    </location>
</feature>
<dbReference type="RefSeq" id="WP_141277335.1">
    <property type="nucleotide sequence ID" value="NZ_BAAARZ010000067.1"/>
</dbReference>
<organism evidence="2 3">
    <name type="scientific">Pseudonocardia hydrocarbonoxydans</name>
    <dbReference type="NCBI Taxonomy" id="76726"/>
    <lineage>
        <taxon>Bacteria</taxon>
        <taxon>Bacillati</taxon>
        <taxon>Actinomycetota</taxon>
        <taxon>Actinomycetes</taxon>
        <taxon>Pseudonocardiales</taxon>
        <taxon>Pseudonocardiaceae</taxon>
        <taxon>Pseudonocardia</taxon>
    </lineage>
</organism>
<dbReference type="Gene3D" id="1.10.472.20">
    <property type="entry name" value="Nitrile hydratase, beta subunit"/>
    <property type="match status" value="1"/>
</dbReference>
<accession>A0A4Y3WLE5</accession>
<reference evidence="2 3" key="1">
    <citation type="submission" date="2019-06" db="EMBL/GenBank/DDBJ databases">
        <title>Whole genome shotgun sequence of Pseudonocardia hydrocarbonoxydans NBRC 14498.</title>
        <authorList>
            <person name="Hosoyama A."/>
            <person name="Uohara A."/>
            <person name="Ohji S."/>
            <person name="Ichikawa N."/>
        </authorList>
    </citation>
    <scope>NUCLEOTIDE SEQUENCE [LARGE SCALE GENOMIC DNA]</scope>
    <source>
        <strain evidence="2 3">NBRC 14498</strain>
    </source>
</reference>
<dbReference type="InterPro" id="IPR049054">
    <property type="entry name" value="CN_hydtase_beta-like_N"/>
</dbReference>
<proteinExistence type="predicted"/>
<dbReference type="Pfam" id="PF21006">
    <property type="entry name" value="NHase_beta_N"/>
    <property type="match status" value="1"/>
</dbReference>
<dbReference type="Proteomes" id="UP000320338">
    <property type="component" value="Unassembled WGS sequence"/>
</dbReference>
<dbReference type="OrthoDB" id="9811616at2"/>
<keyword evidence="3" id="KW-1185">Reference proteome</keyword>
<dbReference type="AlphaFoldDB" id="A0A4Y3WLE5"/>
<evidence type="ECO:0000313" key="3">
    <source>
        <dbReference type="Proteomes" id="UP000320338"/>
    </source>
</evidence>